<feature type="compositionally biased region" description="Polar residues" evidence="1">
    <location>
        <begin position="66"/>
        <end position="78"/>
    </location>
</feature>
<keyword evidence="4" id="KW-1185">Reference proteome</keyword>
<name>A0A433U694_ELYCH</name>
<evidence type="ECO:0000256" key="1">
    <source>
        <dbReference type="SAM" id="MobiDB-lite"/>
    </source>
</evidence>
<gene>
    <name evidence="3" type="ORF">EGW08_002927</name>
</gene>
<keyword evidence="2" id="KW-0732">Signal</keyword>
<evidence type="ECO:0000313" key="3">
    <source>
        <dbReference type="EMBL" id="RUS89320.1"/>
    </source>
</evidence>
<feature type="chain" id="PRO_5019187387" evidence="2">
    <location>
        <begin position="44"/>
        <end position="101"/>
    </location>
</feature>
<dbReference type="EMBL" id="RQTK01000059">
    <property type="protein sequence ID" value="RUS89320.1"/>
    <property type="molecule type" value="Genomic_DNA"/>
</dbReference>
<feature type="signal peptide" evidence="2">
    <location>
        <begin position="1"/>
        <end position="43"/>
    </location>
</feature>
<dbReference type="Proteomes" id="UP000271974">
    <property type="component" value="Unassembled WGS sequence"/>
</dbReference>
<protein>
    <submittedName>
        <fullName evidence="3">Uncharacterized protein</fullName>
    </submittedName>
</protein>
<comment type="caution">
    <text evidence="3">The sequence shown here is derived from an EMBL/GenBank/DDBJ whole genome shotgun (WGS) entry which is preliminary data.</text>
</comment>
<evidence type="ECO:0000256" key="2">
    <source>
        <dbReference type="SAM" id="SignalP"/>
    </source>
</evidence>
<organism evidence="3 4">
    <name type="scientific">Elysia chlorotica</name>
    <name type="common">Eastern emerald elysia</name>
    <name type="synonym">Sea slug</name>
    <dbReference type="NCBI Taxonomy" id="188477"/>
    <lineage>
        <taxon>Eukaryota</taxon>
        <taxon>Metazoa</taxon>
        <taxon>Spiralia</taxon>
        <taxon>Lophotrochozoa</taxon>
        <taxon>Mollusca</taxon>
        <taxon>Gastropoda</taxon>
        <taxon>Heterobranchia</taxon>
        <taxon>Euthyneura</taxon>
        <taxon>Panpulmonata</taxon>
        <taxon>Sacoglossa</taxon>
        <taxon>Placobranchoidea</taxon>
        <taxon>Plakobranchidae</taxon>
        <taxon>Elysia</taxon>
    </lineage>
</organism>
<proteinExistence type="predicted"/>
<accession>A0A433U694</accession>
<feature type="region of interest" description="Disordered" evidence="1">
    <location>
        <begin position="43"/>
        <end position="101"/>
    </location>
</feature>
<feature type="compositionally biased region" description="Basic and acidic residues" evidence="1">
    <location>
        <begin position="88"/>
        <end position="101"/>
    </location>
</feature>
<feature type="compositionally biased region" description="Low complexity" evidence="1">
    <location>
        <begin position="46"/>
        <end position="63"/>
    </location>
</feature>
<evidence type="ECO:0000313" key="4">
    <source>
        <dbReference type="Proteomes" id="UP000271974"/>
    </source>
</evidence>
<feature type="non-terminal residue" evidence="3">
    <location>
        <position position="101"/>
    </location>
</feature>
<sequence length="101" mass="11340">MSKSRFRSRSRFISRVMNSGCRCSTWQLILIVRFLFTFSSVTCDNESQPTESQTKESQTTERQITGAASRQENHTVSPASAMLEDGPNPEKDSSEKSLEDG</sequence>
<dbReference type="AlphaFoldDB" id="A0A433U694"/>
<reference evidence="3 4" key="1">
    <citation type="submission" date="2019-01" db="EMBL/GenBank/DDBJ databases">
        <title>A draft genome assembly of the solar-powered sea slug Elysia chlorotica.</title>
        <authorList>
            <person name="Cai H."/>
            <person name="Li Q."/>
            <person name="Fang X."/>
            <person name="Li J."/>
            <person name="Curtis N.E."/>
            <person name="Altenburger A."/>
            <person name="Shibata T."/>
            <person name="Feng M."/>
            <person name="Maeda T."/>
            <person name="Schwartz J.A."/>
            <person name="Shigenobu S."/>
            <person name="Lundholm N."/>
            <person name="Nishiyama T."/>
            <person name="Yang H."/>
            <person name="Hasebe M."/>
            <person name="Li S."/>
            <person name="Pierce S.K."/>
            <person name="Wang J."/>
        </authorList>
    </citation>
    <scope>NUCLEOTIDE SEQUENCE [LARGE SCALE GENOMIC DNA]</scope>
    <source>
        <strain evidence="3">EC2010</strain>
        <tissue evidence="3">Whole organism of an adult</tissue>
    </source>
</reference>